<accession>A0ABY8Q8Y3</accession>
<keyword evidence="2" id="KW-1185">Reference proteome</keyword>
<dbReference type="EMBL" id="CP124535">
    <property type="protein sequence ID" value="WGV16722.1"/>
    <property type="molecule type" value="Genomic_DNA"/>
</dbReference>
<name>A0ABY8Q8Y3_9RHOB</name>
<dbReference type="RefSeq" id="WP_281467349.1">
    <property type="nucleotide sequence ID" value="NZ_CP124535.1"/>
</dbReference>
<evidence type="ECO:0000313" key="2">
    <source>
        <dbReference type="Proteomes" id="UP001230978"/>
    </source>
</evidence>
<protein>
    <submittedName>
        <fullName evidence="1">Uncharacterized protein</fullName>
    </submittedName>
</protein>
<reference evidence="1 2" key="1">
    <citation type="submission" date="2023-04" db="EMBL/GenBank/DDBJ databases">
        <title>YMD61, complete Genome.</title>
        <authorList>
            <person name="Zhang J."/>
        </authorList>
    </citation>
    <scope>NUCLEOTIDE SEQUENCE [LARGE SCALE GENOMIC DNA]</scope>
    <source>
        <strain evidence="1 2">YMD61</strain>
    </source>
</reference>
<organism evidence="1 2">
    <name type="scientific">Fuscovulum ytuae</name>
    <dbReference type="NCBI Taxonomy" id="3042299"/>
    <lineage>
        <taxon>Bacteria</taxon>
        <taxon>Pseudomonadati</taxon>
        <taxon>Pseudomonadota</taxon>
        <taxon>Alphaproteobacteria</taxon>
        <taxon>Rhodobacterales</taxon>
        <taxon>Paracoccaceae</taxon>
        <taxon>Fuscovulum</taxon>
    </lineage>
</organism>
<sequence length="238" mass="26268">MTCVLMLGSGPNVTEAASWPRAPFDHVVAINNAHAVRPDWTHHIYPWDFPAERRGIAGDGQKIITEDDFVPAQNAFGGFVYAGGTMAFTTAYWALHALRPRVIAALGCDMHYPKGQTHFYGAGTADPLRADITLQSLEAKSARLMILAAMEGCAMVNLSFGPSRLIFPRLSRDRVAHARPLPFDIRLADQAMKREDDLGYLVPSGRYWEEADRFDPAELRRLDMLWLSAARAGLAATA</sequence>
<evidence type="ECO:0000313" key="1">
    <source>
        <dbReference type="EMBL" id="WGV16722.1"/>
    </source>
</evidence>
<dbReference type="Proteomes" id="UP001230978">
    <property type="component" value="Chromosome"/>
</dbReference>
<proteinExistence type="predicted"/>
<gene>
    <name evidence="1" type="ORF">QF092_02590</name>
</gene>